<sequence>MTSMAAEFAFVRNGSTATTTTAAAALFSSNWKASERKSHQSLHTSCMDDKNRVYKQLGLFSLKKKIEDTVLRAEMLAPLALELEEARRNKQEQQIRDYNLWDDTAKSSEILAKLADSAKVVDALKDLTYKAEEAKLITQLAEIDAIHYGLFRQAYVASLDVSKLLDQYEMSKLLKGPYDMEGACLVIKAGGEGYPEVWVKQLLSMYTKWAKKLGYKGRVIEKRPSTNGGIKSATIEFEFEFAYGYLSGETGVHNIISSQNGSALHLASSASVDVFPLFLGKAHDLQIDEEDLVVTLPSMLEEEQGQTGPSVSIQHIPTSVTAQSSGERSHFANKIKAINRLKGKLLILALEQGVTEVSDIKKDDIVNLWQKETRTYMYHPHKLVKDVKTGIQLPDLMSVLNGNLEPLIVAHINSRQ</sequence>
<dbReference type="Pfam" id="PF03462">
    <property type="entry name" value="PCRF"/>
    <property type="match status" value="1"/>
</dbReference>
<comment type="similarity">
    <text evidence="1">Belongs to the prokaryotic/mitochondrial release factor family.</text>
</comment>
<dbReference type="STRING" id="3760.A0A251N9Y7"/>
<reference evidence="3 4" key="1">
    <citation type="journal article" date="2013" name="Nat. Genet.">
        <title>The high-quality draft genome of peach (Prunus persica) identifies unique patterns of genetic diversity, domestication and genome evolution.</title>
        <authorList>
            <consortium name="International Peach Genome Initiative"/>
            <person name="Verde I."/>
            <person name="Abbott A.G."/>
            <person name="Scalabrin S."/>
            <person name="Jung S."/>
            <person name="Shu S."/>
            <person name="Marroni F."/>
            <person name="Zhebentyayeva T."/>
            <person name="Dettori M.T."/>
            <person name="Grimwood J."/>
            <person name="Cattonaro F."/>
            <person name="Zuccolo A."/>
            <person name="Rossini L."/>
            <person name="Jenkins J."/>
            <person name="Vendramin E."/>
            <person name="Meisel L.A."/>
            <person name="Decroocq V."/>
            <person name="Sosinski B."/>
            <person name="Prochnik S."/>
            <person name="Mitros T."/>
            <person name="Policriti A."/>
            <person name="Cipriani G."/>
            <person name="Dondini L."/>
            <person name="Ficklin S."/>
            <person name="Goodstein D.M."/>
            <person name="Xuan P."/>
            <person name="Del Fabbro C."/>
            <person name="Aramini V."/>
            <person name="Copetti D."/>
            <person name="Gonzalez S."/>
            <person name="Horner D.S."/>
            <person name="Falchi R."/>
            <person name="Lucas S."/>
            <person name="Mica E."/>
            <person name="Maldonado J."/>
            <person name="Lazzari B."/>
            <person name="Bielenberg D."/>
            <person name="Pirona R."/>
            <person name="Miculan M."/>
            <person name="Barakat A."/>
            <person name="Testolin R."/>
            <person name="Stella A."/>
            <person name="Tartarini S."/>
            <person name="Tonutti P."/>
            <person name="Arus P."/>
            <person name="Orellana A."/>
            <person name="Wells C."/>
            <person name="Main D."/>
            <person name="Vizzotto G."/>
            <person name="Silva H."/>
            <person name="Salamini F."/>
            <person name="Schmutz J."/>
            <person name="Morgante M."/>
            <person name="Rokhsar D.S."/>
        </authorList>
    </citation>
    <scope>NUCLEOTIDE SEQUENCE [LARGE SCALE GENOMIC DNA]</scope>
    <source>
        <strain evidence="4">cv. Nemared</strain>
    </source>
</reference>
<evidence type="ECO:0000259" key="2">
    <source>
        <dbReference type="SMART" id="SM00937"/>
    </source>
</evidence>
<name>A0A251N9Y7_PRUPE</name>
<evidence type="ECO:0000256" key="1">
    <source>
        <dbReference type="ARBA" id="ARBA00010835"/>
    </source>
</evidence>
<evidence type="ECO:0000313" key="3">
    <source>
        <dbReference type="EMBL" id="ONH95064.1"/>
    </source>
</evidence>
<dbReference type="InterPro" id="IPR005139">
    <property type="entry name" value="PCRF"/>
</dbReference>
<keyword evidence="4" id="KW-1185">Reference proteome</keyword>
<dbReference type="GO" id="GO:0003747">
    <property type="term" value="F:translation release factor activity"/>
    <property type="evidence" value="ECO:0007669"/>
    <property type="project" value="InterPro"/>
</dbReference>
<dbReference type="Gene3D" id="3.30.160.20">
    <property type="match status" value="1"/>
</dbReference>
<dbReference type="Proteomes" id="UP000006882">
    <property type="component" value="Chromosome G7"/>
</dbReference>
<dbReference type="OrthoDB" id="2019491at2759"/>
<gene>
    <name evidence="3" type="ORF">PRUPE_7G049700</name>
</gene>
<dbReference type="eggNOG" id="KOG2726">
    <property type="taxonomic scope" value="Eukaryota"/>
</dbReference>
<organism evidence="3 4">
    <name type="scientific">Prunus persica</name>
    <name type="common">Peach</name>
    <name type="synonym">Amygdalus persica</name>
    <dbReference type="NCBI Taxonomy" id="3760"/>
    <lineage>
        <taxon>Eukaryota</taxon>
        <taxon>Viridiplantae</taxon>
        <taxon>Streptophyta</taxon>
        <taxon>Embryophyta</taxon>
        <taxon>Tracheophyta</taxon>
        <taxon>Spermatophyta</taxon>
        <taxon>Magnoliopsida</taxon>
        <taxon>eudicotyledons</taxon>
        <taxon>Gunneridae</taxon>
        <taxon>Pentapetalae</taxon>
        <taxon>rosids</taxon>
        <taxon>fabids</taxon>
        <taxon>Rosales</taxon>
        <taxon>Rosaceae</taxon>
        <taxon>Amygdaloideae</taxon>
        <taxon>Amygdaleae</taxon>
        <taxon>Prunus</taxon>
    </lineage>
</organism>
<proteinExistence type="inferred from homology"/>
<protein>
    <recommendedName>
        <fullName evidence="2">Peptide chain release factor domain-containing protein</fullName>
    </recommendedName>
</protein>
<dbReference type="Gene3D" id="3.30.70.1660">
    <property type="match status" value="1"/>
</dbReference>
<dbReference type="InterPro" id="IPR045853">
    <property type="entry name" value="Pep_chain_release_fac_I_sf"/>
</dbReference>
<dbReference type="SUPFAM" id="SSF75620">
    <property type="entry name" value="Release factor"/>
    <property type="match status" value="1"/>
</dbReference>
<dbReference type="Pfam" id="PF00472">
    <property type="entry name" value="RF-1"/>
    <property type="match status" value="1"/>
</dbReference>
<feature type="domain" description="Peptide chain release factor" evidence="2">
    <location>
        <begin position="139"/>
        <end position="249"/>
    </location>
</feature>
<dbReference type="GO" id="GO:0005737">
    <property type="term" value="C:cytoplasm"/>
    <property type="evidence" value="ECO:0007669"/>
    <property type="project" value="UniProtKB-ARBA"/>
</dbReference>
<dbReference type="InterPro" id="IPR000352">
    <property type="entry name" value="Pep_chain_release_fac_I"/>
</dbReference>
<dbReference type="AlphaFoldDB" id="A0A251N9Y7"/>
<dbReference type="PANTHER" id="PTHR43116:SF4">
    <property type="entry name" value="PEPTIDE CHAIN RELEASE FACTOR PRFB3, CHLOROPLASTIC"/>
    <property type="match status" value="1"/>
</dbReference>
<dbReference type="PANTHER" id="PTHR43116">
    <property type="entry name" value="PEPTIDE CHAIN RELEASE FACTOR 2"/>
    <property type="match status" value="1"/>
</dbReference>
<dbReference type="Gramene" id="ONH95064">
    <property type="protein sequence ID" value="ONH95064"/>
    <property type="gene ID" value="PRUPE_7G049700"/>
</dbReference>
<evidence type="ECO:0000313" key="4">
    <source>
        <dbReference type="Proteomes" id="UP000006882"/>
    </source>
</evidence>
<accession>A0A251N9Y7</accession>
<dbReference type="SMART" id="SM00937">
    <property type="entry name" value="PCRF"/>
    <property type="match status" value="1"/>
</dbReference>
<dbReference type="EMBL" id="CM007657">
    <property type="protein sequence ID" value="ONH95064.1"/>
    <property type="molecule type" value="Genomic_DNA"/>
</dbReference>